<dbReference type="GO" id="GO:0003918">
    <property type="term" value="F:DNA topoisomerase type II (double strand cut, ATP-hydrolyzing) activity"/>
    <property type="evidence" value="ECO:0007669"/>
    <property type="project" value="UniProtKB-EC"/>
</dbReference>
<evidence type="ECO:0000256" key="7">
    <source>
        <dbReference type="ARBA" id="ARBA00023125"/>
    </source>
</evidence>
<keyword evidence="5" id="KW-0067">ATP-binding</keyword>
<dbReference type="InterPro" id="IPR013760">
    <property type="entry name" value="Topo_IIA-like_dom_sf"/>
</dbReference>
<dbReference type="EC" id="5.6.2.2" evidence="3"/>
<proteinExistence type="predicted"/>
<keyword evidence="9" id="KW-1133">Transmembrane helix</keyword>
<comment type="caution">
    <text evidence="10">The sequence shown here is derived from an EMBL/GenBank/DDBJ whole genome shotgun (WGS) entry which is preliminary data.</text>
</comment>
<keyword evidence="7" id="KW-0238">DNA-binding</keyword>
<evidence type="ECO:0000256" key="5">
    <source>
        <dbReference type="ARBA" id="ARBA00022840"/>
    </source>
</evidence>
<protein>
    <recommendedName>
        <fullName evidence="3">DNA topoisomerase (ATP-hydrolyzing)</fullName>
        <ecNumber evidence="3">5.6.2.2</ecNumber>
    </recommendedName>
</protein>
<dbReference type="Proteomes" id="UP001172457">
    <property type="component" value="Chromosome 1"/>
</dbReference>
<keyword evidence="9" id="KW-0472">Membrane</keyword>
<evidence type="ECO:0000256" key="8">
    <source>
        <dbReference type="ARBA" id="ARBA00023235"/>
    </source>
</evidence>
<evidence type="ECO:0000256" key="2">
    <source>
        <dbReference type="ARBA" id="ARBA00001946"/>
    </source>
</evidence>
<evidence type="ECO:0000313" key="11">
    <source>
        <dbReference type="Proteomes" id="UP001172457"/>
    </source>
</evidence>
<evidence type="ECO:0000256" key="9">
    <source>
        <dbReference type="SAM" id="Phobius"/>
    </source>
</evidence>
<dbReference type="GO" id="GO:0000819">
    <property type="term" value="P:sister chromatid segregation"/>
    <property type="evidence" value="ECO:0007669"/>
    <property type="project" value="TreeGrafter"/>
</dbReference>
<feature type="transmembrane region" description="Helical" evidence="9">
    <location>
        <begin position="118"/>
        <end position="140"/>
    </location>
</feature>
<keyword evidence="4" id="KW-0547">Nucleotide-binding</keyword>
<evidence type="ECO:0000256" key="6">
    <source>
        <dbReference type="ARBA" id="ARBA00023029"/>
    </source>
</evidence>
<organism evidence="10 11">
    <name type="scientific">Centaurea solstitialis</name>
    <name type="common">yellow star-thistle</name>
    <dbReference type="NCBI Taxonomy" id="347529"/>
    <lineage>
        <taxon>Eukaryota</taxon>
        <taxon>Viridiplantae</taxon>
        <taxon>Streptophyta</taxon>
        <taxon>Embryophyta</taxon>
        <taxon>Tracheophyta</taxon>
        <taxon>Spermatophyta</taxon>
        <taxon>Magnoliopsida</taxon>
        <taxon>eudicotyledons</taxon>
        <taxon>Gunneridae</taxon>
        <taxon>Pentapetalae</taxon>
        <taxon>asterids</taxon>
        <taxon>campanulids</taxon>
        <taxon>Asterales</taxon>
        <taxon>Asteraceae</taxon>
        <taxon>Carduoideae</taxon>
        <taxon>Cardueae</taxon>
        <taxon>Centaureinae</taxon>
        <taxon>Centaurea</taxon>
    </lineage>
</organism>
<dbReference type="PANTHER" id="PTHR10169">
    <property type="entry name" value="DNA TOPOISOMERASE/GYRASE"/>
    <property type="match status" value="1"/>
</dbReference>
<dbReference type="Gene3D" id="3.30.1490.30">
    <property type="match status" value="1"/>
</dbReference>
<keyword evidence="11" id="KW-1185">Reference proteome</keyword>
<reference evidence="10" key="1">
    <citation type="submission" date="2023-03" db="EMBL/GenBank/DDBJ databases">
        <title>Chromosome-scale reference genome and RAD-based genetic map of yellow starthistle (Centaurea solstitialis) reveal putative structural variation and QTLs associated with invader traits.</title>
        <authorList>
            <person name="Reatini B."/>
            <person name="Cang F.A."/>
            <person name="Jiang Q."/>
            <person name="Mckibben M.T.W."/>
            <person name="Barker M.S."/>
            <person name="Rieseberg L.H."/>
            <person name="Dlugosch K.M."/>
        </authorList>
    </citation>
    <scope>NUCLEOTIDE SEQUENCE</scope>
    <source>
        <strain evidence="10">CAN-66</strain>
        <tissue evidence="10">Leaf</tissue>
    </source>
</reference>
<dbReference type="AlphaFoldDB" id="A0AA38TTR4"/>
<dbReference type="GO" id="GO:0005524">
    <property type="term" value="F:ATP binding"/>
    <property type="evidence" value="ECO:0007669"/>
    <property type="project" value="UniProtKB-KW"/>
</dbReference>
<gene>
    <name evidence="10" type="ORF">OSB04_001940</name>
</gene>
<dbReference type="GO" id="GO:0005634">
    <property type="term" value="C:nucleus"/>
    <property type="evidence" value="ECO:0007669"/>
    <property type="project" value="TreeGrafter"/>
</dbReference>
<sequence>MQTSRGMLKFRTMKILGLEPGKIYDNVKSLRYDHVMVMVDREVFITPIVKATNTKPPHVLSFFTMTKYENWKKDSGNKLKKNLVWNNDADDDEEIKLAFGKSKVEERKDWITDHYESFLSHLCFFRIISAFGLLVVASILGSKSSSDDDFDHQCIKLNATEDHNIEQTVKSTCGITICKE</sequence>
<comment type="cofactor">
    <cofactor evidence="2">
        <name>Mg(2+)</name>
        <dbReference type="ChEBI" id="CHEBI:18420"/>
    </cofactor>
</comment>
<dbReference type="SUPFAM" id="SSF56719">
    <property type="entry name" value="Type II DNA topoisomerase"/>
    <property type="match status" value="1"/>
</dbReference>
<keyword evidence="9" id="KW-0812">Transmembrane</keyword>
<dbReference type="GO" id="GO:0006265">
    <property type="term" value="P:DNA topological change"/>
    <property type="evidence" value="ECO:0007669"/>
    <property type="project" value="InterPro"/>
</dbReference>
<keyword evidence="6" id="KW-0799">Topoisomerase</keyword>
<dbReference type="GO" id="GO:0003677">
    <property type="term" value="F:DNA binding"/>
    <property type="evidence" value="ECO:0007669"/>
    <property type="project" value="UniProtKB-KW"/>
</dbReference>
<dbReference type="GO" id="GO:0000712">
    <property type="term" value="P:resolution of meiotic recombination intermediates"/>
    <property type="evidence" value="ECO:0007669"/>
    <property type="project" value="TreeGrafter"/>
</dbReference>
<evidence type="ECO:0000256" key="4">
    <source>
        <dbReference type="ARBA" id="ARBA00022741"/>
    </source>
</evidence>
<dbReference type="Gene3D" id="3.40.50.670">
    <property type="match status" value="1"/>
</dbReference>
<evidence type="ECO:0000256" key="3">
    <source>
        <dbReference type="ARBA" id="ARBA00012895"/>
    </source>
</evidence>
<dbReference type="EMBL" id="JARYMX010000001">
    <property type="protein sequence ID" value="KAJ9565974.1"/>
    <property type="molecule type" value="Genomic_DNA"/>
</dbReference>
<dbReference type="PANTHER" id="PTHR10169:SF38">
    <property type="entry name" value="DNA TOPOISOMERASE 2"/>
    <property type="match status" value="1"/>
</dbReference>
<dbReference type="InterPro" id="IPR013759">
    <property type="entry name" value="Topo_IIA_B_C"/>
</dbReference>
<dbReference type="InterPro" id="IPR050634">
    <property type="entry name" value="DNA_Topoisomerase_II"/>
</dbReference>
<keyword evidence="8" id="KW-0413">Isomerase</keyword>
<accession>A0AA38TTR4</accession>
<evidence type="ECO:0000313" key="10">
    <source>
        <dbReference type="EMBL" id="KAJ9565974.1"/>
    </source>
</evidence>
<evidence type="ECO:0000256" key="1">
    <source>
        <dbReference type="ARBA" id="ARBA00000185"/>
    </source>
</evidence>
<name>A0AA38TTR4_9ASTR</name>
<comment type="catalytic activity">
    <reaction evidence="1">
        <text>ATP-dependent breakage, passage and rejoining of double-stranded DNA.</text>
        <dbReference type="EC" id="5.6.2.2"/>
    </reaction>
</comment>